<evidence type="ECO:0000313" key="3">
    <source>
        <dbReference type="Proteomes" id="UP001164557"/>
    </source>
</evidence>
<feature type="transmembrane region" description="Helical" evidence="1">
    <location>
        <begin position="202"/>
        <end position="222"/>
    </location>
</feature>
<dbReference type="RefSeq" id="WP_046326961.1">
    <property type="nucleotide sequence ID" value="NZ_CP084389.1"/>
</dbReference>
<proteinExistence type="predicted"/>
<organism evidence="2 3">
    <name type="scientific">Lactobacillus helsingborgensis</name>
    <dbReference type="NCBI Taxonomy" id="1218494"/>
    <lineage>
        <taxon>Bacteria</taxon>
        <taxon>Bacillati</taxon>
        <taxon>Bacillota</taxon>
        <taxon>Bacilli</taxon>
        <taxon>Lactobacillales</taxon>
        <taxon>Lactobacillaceae</taxon>
        <taxon>Lactobacillus</taxon>
    </lineage>
</organism>
<dbReference type="InterPro" id="IPR010390">
    <property type="entry name" value="ABC-2_transporter-like"/>
</dbReference>
<dbReference type="AlphaFoldDB" id="A0AA47GHE9"/>
<gene>
    <name evidence="2" type="ORF">LDX53_03425</name>
</gene>
<keyword evidence="1" id="KW-0812">Transmembrane</keyword>
<feature type="transmembrane region" description="Helical" evidence="1">
    <location>
        <begin position="27"/>
        <end position="51"/>
    </location>
</feature>
<dbReference type="PANTHER" id="PTHR36833:SF2">
    <property type="entry name" value="SLR0610 PROTEIN"/>
    <property type="match status" value="1"/>
</dbReference>
<keyword evidence="1" id="KW-1133">Transmembrane helix</keyword>
<dbReference type="Pfam" id="PF06182">
    <property type="entry name" value="ABC2_membrane_6"/>
    <property type="match status" value="1"/>
</dbReference>
<evidence type="ECO:0000313" key="2">
    <source>
        <dbReference type="EMBL" id="UZX30264.1"/>
    </source>
</evidence>
<keyword evidence="3" id="KW-1185">Reference proteome</keyword>
<feature type="transmembrane region" description="Helical" evidence="1">
    <location>
        <begin position="144"/>
        <end position="165"/>
    </location>
</feature>
<reference evidence="2" key="1">
    <citation type="submission" date="2021-09" db="EMBL/GenBank/DDBJ databases">
        <title>Lactobacillus species from Apis mellifera, Switzerland.</title>
        <authorList>
            <person name="Pfister J."/>
            <person name="Brown A."/>
            <person name="Neumann P."/>
            <person name="Collaud A."/>
            <person name="Retschnig G."/>
            <person name="Perreten V."/>
        </authorList>
    </citation>
    <scope>NUCLEOTIDE SEQUENCE</scope>
    <source>
        <strain evidence="2">IBH002</strain>
    </source>
</reference>
<dbReference type="Proteomes" id="UP001164557">
    <property type="component" value="Chromosome"/>
</dbReference>
<sequence>MRNKLKLIRSLVKIALLETVSFRLDTLFGIISSVLWLGIPIAFFKVIYLSVDTIGGWTYKECLLLVGVYTMLDGFLMAFLVKSMPKMENDIREGTLDSVLLKPINTKLYYFFSAIEFTQLVNSFLGLVVIIYACQNIKITLVQLLCFIFSCICGCILYYSLWYLWTISAFWFPTNFGRNDLFLSMIQMSRYPASIYRGVGNIIFNFILPFGLVACPATIILLQAQDWQLLLLQLLMAIIFIFLDHVVWNLGLKKYNGAGR</sequence>
<dbReference type="PANTHER" id="PTHR36833">
    <property type="entry name" value="SLR0610 PROTEIN-RELATED"/>
    <property type="match status" value="1"/>
</dbReference>
<name>A0AA47GHE9_9LACO</name>
<protein>
    <submittedName>
        <fullName evidence="2">ABC-2 family transporter protein</fullName>
    </submittedName>
</protein>
<accession>A0AA47GHE9</accession>
<dbReference type="EMBL" id="CP084389">
    <property type="protein sequence ID" value="UZX30264.1"/>
    <property type="molecule type" value="Genomic_DNA"/>
</dbReference>
<feature type="transmembrane region" description="Helical" evidence="1">
    <location>
        <begin position="229"/>
        <end position="248"/>
    </location>
</feature>
<keyword evidence="1" id="KW-0472">Membrane</keyword>
<evidence type="ECO:0000256" key="1">
    <source>
        <dbReference type="SAM" id="Phobius"/>
    </source>
</evidence>
<feature type="transmembrane region" description="Helical" evidence="1">
    <location>
        <begin position="63"/>
        <end position="81"/>
    </location>
</feature>
<feature type="transmembrane region" description="Helical" evidence="1">
    <location>
        <begin position="108"/>
        <end position="132"/>
    </location>
</feature>